<evidence type="ECO:0000256" key="8">
    <source>
        <dbReference type="ARBA" id="ARBA00023033"/>
    </source>
</evidence>
<keyword evidence="5 9" id="KW-0479">Metal-binding</keyword>
<feature type="chain" id="PRO_5021496815" evidence="10">
    <location>
        <begin position="20"/>
        <end position="514"/>
    </location>
</feature>
<dbReference type="GO" id="GO:0004497">
    <property type="term" value="F:monooxygenase activity"/>
    <property type="evidence" value="ECO:0007669"/>
    <property type="project" value="UniProtKB-KW"/>
</dbReference>
<evidence type="ECO:0000256" key="1">
    <source>
        <dbReference type="ARBA" id="ARBA00001971"/>
    </source>
</evidence>
<dbReference type="InterPro" id="IPR050121">
    <property type="entry name" value="Cytochrome_P450_monoxygenase"/>
</dbReference>
<dbReference type="InterPro" id="IPR002401">
    <property type="entry name" value="Cyt_P450_E_grp-I"/>
</dbReference>
<keyword evidence="4 9" id="KW-0349">Heme</keyword>
<dbReference type="GO" id="GO:0016705">
    <property type="term" value="F:oxidoreductase activity, acting on paired donors, with incorporation or reduction of molecular oxygen"/>
    <property type="evidence" value="ECO:0007669"/>
    <property type="project" value="InterPro"/>
</dbReference>
<evidence type="ECO:0000256" key="9">
    <source>
        <dbReference type="PIRSR" id="PIRSR602401-1"/>
    </source>
</evidence>
<reference evidence="11 12" key="1">
    <citation type="submission" date="2018-06" db="EMBL/GenBank/DDBJ databases">
        <title>A transcriptomic atlas of mushroom development highlights an independent origin of complex multicellularity.</title>
        <authorList>
            <consortium name="DOE Joint Genome Institute"/>
            <person name="Krizsan K."/>
            <person name="Almasi E."/>
            <person name="Merenyi Z."/>
            <person name="Sahu N."/>
            <person name="Viragh M."/>
            <person name="Koszo T."/>
            <person name="Mondo S."/>
            <person name="Kiss B."/>
            <person name="Balint B."/>
            <person name="Kues U."/>
            <person name="Barry K."/>
            <person name="Hegedus J.C."/>
            <person name="Henrissat B."/>
            <person name="Johnson J."/>
            <person name="Lipzen A."/>
            <person name="Ohm R."/>
            <person name="Nagy I."/>
            <person name="Pangilinan J."/>
            <person name="Yan J."/>
            <person name="Xiong Y."/>
            <person name="Grigoriev I.V."/>
            <person name="Hibbett D.S."/>
            <person name="Nagy L.G."/>
        </authorList>
    </citation>
    <scope>NUCLEOTIDE SEQUENCE [LARGE SCALE GENOMIC DNA]</scope>
    <source>
        <strain evidence="11 12">SZMC22713</strain>
    </source>
</reference>
<dbReference type="InterPro" id="IPR001128">
    <property type="entry name" value="Cyt_P450"/>
</dbReference>
<dbReference type="OrthoDB" id="1470350at2759"/>
<proteinExistence type="inferred from homology"/>
<dbReference type="EMBL" id="ML170168">
    <property type="protein sequence ID" value="TDL23921.1"/>
    <property type="molecule type" value="Genomic_DNA"/>
</dbReference>
<name>A0A4Y7Q9E6_9AGAM</name>
<comment type="pathway">
    <text evidence="2">Secondary metabolite biosynthesis.</text>
</comment>
<evidence type="ECO:0000256" key="2">
    <source>
        <dbReference type="ARBA" id="ARBA00005179"/>
    </source>
</evidence>
<dbReference type="SUPFAM" id="SSF48264">
    <property type="entry name" value="Cytochrome P450"/>
    <property type="match status" value="1"/>
</dbReference>
<dbReference type="PANTHER" id="PTHR24305:SF166">
    <property type="entry name" value="CYTOCHROME P450 12A4, MITOCHONDRIAL-RELATED"/>
    <property type="match status" value="1"/>
</dbReference>
<keyword evidence="7 9" id="KW-0408">Iron</keyword>
<protein>
    <submittedName>
        <fullName evidence="11">Cytochrome P450</fullName>
    </submittedName>
</protein>
<dbReference type="GO" id="GO:0005506">
    <property type="term" value="F:iron ion binding"/>
    <property type="evidence" value="ECO:0007669"/>
    <property type="project" value="InterPro"/>
</dbReference>
<dbReference type="Gene3D" id="1.10.630.10">
    <property type="entry name" value="Cytochrome P450"/>
    <property type="match status" value="1"/>
</dbReference>
<dbReference type="VEuPathDB" id="FungiDB:BD410DRAFT_838461"/>
<dbReference type="PRINTS" id="PR00463">
    <property type="entry name" value="EP450I"/>
</dbReference>
<dbReference type="PANTHER" id="PTHR24305">
    <property type="entry name" value="CYTOCHROME P450"/>
    <property type="match status" value="1"/>
</dbReference>
<keyword evidence="10" id="KW-0732">Signal</keyword>
<dbReference type="GO" id="GO:0020037">
    <property type="term" value="F:heme binding"/>
    <property type="evidence" value="ECO:0007669"/>
    <property type="project" value="InterPro"/>
</dbReference>
<accession>A0A4Y7Q9E6</accession>
<evidence type="ECO:0000256" key="3">
    <source>
        <dbReference type="ARBA" id="ARBA00010617"/>
    </source>
</evidence>
<sequence length="514" mass="56586">MSTIAYCLAALLSYFAVRSIRNREREDIRHAPGPSAKTASWIWGHELEVFNGQAIEAYSKWMNIYGPLIKIKAALFHHDLIIVGDHAAVQQIFTDTNTYRKSPSFSPVIANTVGKGLVWAEGDEHAHQRRLLLQAFTLESVKGMSDDVLECAERLESRLANLVLSNDGAATVNIVAYTSSCTLDVIGRVSFGHDFRSGQSTEAQEIAESWNNLVNMGLTFTAFLAPVVLRAFPFITSLPVKSIQAQGQIKTIVGRLARKIVDDGSHIEKGKNMLSIMMRYEGDGGLSTTQIIDNITTFTMAGHETTSGVLAFTLLELARHPEVQKRLRDEVIQYGGTLSYDTIPKLEYLDAVVKEGLRIHPAAPQTERVAMRDDVLPLLTPIKTKDGQVLTTFKVRKGQVLYVPFTAMQTNPAVWGVDATEFKPERWITPGAVPQAKELPHGWSNLVAFCDGPRNCIGYRLALFELKAILATLVRTLAFHPTDAVVEKKITITLQAVTNGNGGVLPLQVTLAPP</sequence>
<dbReference type="PRINTS" id="PR00385">
    <property type="entry name" value="P450"/>
</dbReference>
<comment type="similarity">
    <text evidence="3">Belongs to the cytochrome P450 family.</text>
</comment>
<dbReference type="InterPro" id="IPR036396">
    <property type="entry name" value="Cyt_P450_sf"/>
</dbReference>
<organism evidence="11 12">
    <name type="scientific">Rickenella mellea</name>
    <dbReference type="NCBI Taxonomy" id="50990"/>
    <lineage>
        <taxon>Eukaryota</taxon>
        <taxon>Fungi</taxon>
        <taxon>Dikarya</taxon>
        <taxon>Basidiomycota</taxon>
        <taxon>Agaricomycotina</taxon>
        <taxon>Agaricomycetes</taxon>
        <taxon>Hymenochaetales</taxon>
        <taxon>Rickenellaceae</taxon>
        <taxon>Rickenella</taxon>
    </lineage>
</organism>
<dbReference type="Pfam" id="PF00067">
    <property type="entry name" value="p450"/>
    <property type="match status" value="1"/>
</dbReference>
<gene>
    <name evidence="11" type="ORF">BD410DRAFT_838461</name>
</gene>
<evidence type="ECO:0000313" key="12">
    <source>
        <dbReference type="Proteomes" id="UP000294933"/>
    </source>
</evidence>
<evidence type="ECO:0000256" key="5">
    <source>
        <dbReference type="ARBA" id="ARBA00022723"/>
    </source>
</evidence>
<keyword evidence="6" id="KW-0560">Oxidoreductase</keyword>
<evidence type="ECO:0000313" key="11">
    <source>
        <dbReference type="EMBL" id="TDL23921.1"/>
    </source>
</evidence>
<keyword evidence="12" id="KW-1185">Reference proteome</keyword>
<evidence type="ECO:0000256" key="10">
    <source>
        <dbReference type="SAM" id="SignalP"/>
    </source>
</evidence>
<evidence type="ECO:0000256" key="4">
    <source>
        <dbReference type="ARBA" id="ARBA00022617"/>
    </source>
</evidence>
<feature type="signal peptide" evidence="10">
    <location>
        <begin position="1"/>
        <end position="19"/>
    </location>
</feature>
<dbReference type="STRING" id="50990.A0A4Y7Q9E6"/>
<dbReference type="AlphaFoldDB" id="A0A4Y7Q9E6"/>
<evidence type="ECO:0000256" key="7">
    <source>
        <dbReference type="ARBA" id="ARBA00023004"/>
    </source>
</evidence>
<evidence type="ECO:0000256" key="6">
    <source>
        <dbReference type="ARBA" id="ARBA00023002"/>
    </source>
</evidence>
<comment type="cofactor">
    <cofactor evidence="1 9">
        <name>heme</name>
        <dbReference type="ChEBI" id="CHEBI:30413"/>
    </cofactor>
</comment>
<feature type="binding site" description="axial binding residue" evidence="9">
    <location>
        <position position="456"/>
    </location>
    <ligand>
        <name>heme</name>
        <dbReference type="ChEBI" id="CHEBI:30413"/>
    </ligand>
    <ligandPart>
        <name>Fe</name>
        <dbReference type="ChEBI" id="CHEBI:18248"/>
    </ligandPart>
</feature>
<dbReference type="Proteomes" id="UP000294933">
    <property type="component" value="Unassembled WGS sequence"/>
</dbReference>
<keyword evidence="8" id="KW-0503">Monooxygenase</keyword>